<dbReference type="OrthoDB" id="73901at2759"/>
<proteinExistence type="inferred from homology"/>
<keyword evidence="6" id="KW-0406">Ion transport</keyword>
<keyword evidence="8" id="KW-1185">Reference proteome</keyword>
<feature type="transmembrane region" description="Helical" evidence="6">
    <location>
        <begin position="80"/>
        <end position="101"/>
    </location>
</feature>
<evidence type="ECO:0000256" key="2">
    <source>
        <dbReference type="ARBA" id="ARBA00022692"/>
    </source>
</evidence>
<dbReference type="EMBL" id="AP015035">
    <property type="protein sequence ID" value="BAT78038.1"/>
    <property type="molecule type" value="Genomic_DNA"/>
</dbReference>
<dbReference type="Proteomes" id="UP000291084">
    <property type="component" value="Chromosome 2"/>
</dbReference>
<keyword evidence="2 6" id="KW-0812">Transmembrane</keyword>
<accession>A0A0S3RC97</accession>
<evidence type="ECO:0000256" key="1">
    <source>
        <dbReference type="ARBA" id="ARBA00006921"/>
    </source>
</evidence>
<comment type="similarity">
    <text evidence="1 6">Belongs to the copper transporter (Ctr) (TC 1.A.56) family. SLC31A subfamily.</text>
</comment>
<keyword evidence="6" id="KW-0186">Copper</keyword>
<organism evidence="7 8">
    <name type="scientific">Vigna angularis var. angularis</name>
    <dbReference type="NCBI Taxonomy" id="157739"/>
    <lineage>
        <taxon>Eukaryota</taxon>
        <taxon>Viridiplantae</taxon>
        <taxon>Streptophyta</taxon>
        <taxon>Embryophyta</taxon>
        <taxon>Tracheophyta</taxon>
        <taxon>Spermatophyta</taxon>
        <taxon>Magnoliopsida</taxon>
        <taxon>eudicotyledons</taxon>
        <taxon>Gunneridae</taxon>
        <taxon>Pentapetalae</taxon>
        <taxon>rosids</taxon>
        <taxon>fabids</taxon>
        <taxon>Fabales</taxon>
        <taxon>Fabaceae</taxon>
        <taxon>Papilionoideae</taxon>
        <taxon>50 kb inversion clade</taxon>
        <taxon>NPAAA clade</taxon>
        <taxon>indigoferoid/millettioid clade</taxon>
        <taxon>Phaseoleae</taxon>
        <taxon>Vigna</taxon>
    </lineage>
</organism>
<evidence type="ECO:0000256" key="5">
    <source>
        <dbReference type="ARBA" id="ARBA00023136"/>
    </source>
</evidence>
<dbReference type="InterPro" id="IPR007274">
    <property type="entry name" value="Cop_transporter"/>
</dbReference>
<evidence type="ECO:0000313" key="7">
    <source>
        <dbReference type="EMBL" id="BAT78038.1"/>
    </source>
</evidence>
<evidence type="ECO:0000256" key="4">
    <source>
        <dbReference type="ARBA" id="ARBA00022989"/>
    </source>
</evidence>
<evidence type="ECO:0000256" key="6">
    <source>
        <dbReference type="RuleBase" id="RU367022"/>
    </source>
</evidence>
<keyword evidence="3 6" id="KW-0187">Copper transport</keyword>
<protein>
    <recommendedName>
        <fullName evidence="6">Copper transport protein</fullName>
    </recommendedName>
</protein>
<evidence type="ECO:0000313" key="8">
    <source>
        <dbReference type="Proteomes" id="UP000291084"/>
    </source>
</evidence>
<dbReference type="Pfam" id="PF04145">
    <property type="entry name" value="Ctr"/>
    <property type="match status" value="2"/>
</dbReference>
<dbReference type="PANTHER" id="PTHR12483">
    <property type="entry name" value="SOLUTE CARRIER FAMILY 31 COPPER TRANSPORTERS"/>
    <property type="match status" value="1"/>
</dbReference>
<dbReference type="GO" id="GO:0005886">
    <property type="term" value="C:plasma membrane"/>
    <property type="evidence" value="ECO:0007669"/>
    <property type="project" value="TreeGrafter"/>
</dbReference>
<feature type="transmembrane region" description="Helical" evidence="6">
    <location>
        <begin position="107"/>
        <end position="126"/>
    </location>
</feature>
<reference evidence="7 8" key="1">
    <citation type="journal article" date="2015" name="Sci. Rep.">
        <title>The power of single molecule real-time sequencing technology in the de novo assembly of a eukaryotic genome.</title>
        <authorList>
            <person name="Sakai H."/>
            <person name="Naito K."/>
            <person name="Ogiso-Tanaka E."/>
            <person name="Takahashi Y."/>
            <person name="Iseki K."/>
            <person name="Muto C."/>
            <person name="Satou K."/>
            <person name="Teruya K."/>
            <person name="Shiroma A."/>
            <person name="Shimoji M."/>
            <person name="Hirano T."/>
            <person name="Itoh T."/>
            <person name="Kaga A."/>
            <person name="Tomooka N."/>
        </authorList>
    </citation>
    <scope>NUCLEOTIDE SEQUENCE [LARGE SCALE GENOMIC DNA]</scope>
    <source>
        <strain evidence="8">cv. Shumari</strain>
    </source>
</reference>
<name>A0A0S3RC97_PHAAN</name>
<keyword evidence="5 6" id="KW-0472">Membrane</keyword>
<sequence>MMHMTFYWSRKVNLLIDSWQTHDWTDYLLTLLACLIVSAFYQFIENRRIRLKLIGAGKPFPSEIQTPLLQRKLTGNGAKLGVKVAGAILFGLSSAIGYLLMLSVMSFNGGVFVAIVLGLAVGYFFFRNEGEDSITTKDSFMPFDSSISLATFSHCNIHKWSYDHIVKILKRL</sequence>
<dbReference type="AlphaFoldDB" id="A0A0S3RC97"/>
<dbReference type="PANTHER" id="PTHR12483:SF92">
    <property type="entry name" value="COPPER TRANSPORT PROTEIN"/>
    <property type="match status" value="1"/>
</dbReference>
<comment type="subcellular location">
    <subcellularLocation>
        <location evidence="6">Membrane</location>
        <topology evidence="6">Multi-pass membrane protein</topology>
    </subcellularLocation>
</comment>
<keyword evidence="4 6" id="KW-1133">Transmembrane helix</keyword>
<feature type="transmembrane region" description="Helical" evidence="6">
    <location>
        <begin position="27"/>
        <end position="44"/>
    </location>
</feature>
<evidence type="ECO:0000256" key="3">
    <source>
        <dbReference type="ARBA" id="ARBA00022796"/>
    </source>
</evidence>
<dbReference type="GO" id="GO:0005375">
    <property type="term" value="F:copper ion transmembrane transporter activity"/>
    <property type="evidence" value="ECO:0007669"/>
    <property type="project" value="UniProtKB-UniRule"/>
</dbReference>
<keyword evidence="6" id="KW-0813">Transport</keyword>
<gene>
    <name evidence="7" type="primary">Vigan.02G066700</name>
    <name evidence="7" type="ORF">VIGAN_02066700</name>
</gene>